<reference evidence="3" key="1">
    <citation type="submission" date="2023-04" db="EMBL/GenBank/DDBJ databases">
        <title>Phytophthora fragariaefolia NBRC 109709.</title>
        <authorList>
            <person name="Ichikawa N."/>
            <person name="Sato H."/>
            <person name="Tonouchi N."/>
        </authorList>
    </citation>
    <scope>NUCLEOTIDE SEQUENCE</scope>
    <source>
        <strain evidence="3">NBRC 109709</strain>
    </source>
</reference>
<keyword evidence="4" id="KW-1185">Reference proteome</keyword>
<dbReference type="Pfam" id="PF01693">
    <property type="entry name" value="Cauli_VI"/>
    <property type="match status" value="1"/>
</dbReference>
<feature type="domain" description="Ribonuclease H1 N-terminal" evidence="2">
    <location>
        <begin position="47"/>
        <end position="87"/>
    </location>
</feature>
<dbReference type="AlphaFoldDB" id="A0A9W6Y7I9"/>
<gene>
    <name evidence="3" type="ORF">Pfra01_002506800</name>
</gene>
<feature type="compositionally biased region" description="Acidic residues" evidence="1">
    <location>
        <begin position="27"/>
        <end position="40"/>
    </location>
</feature>
<dbReference type="Gene3D" id="3.40.970.10">
    <property type="entry name" value="Ribonuclease H1, N-terminal domain"/>
    <property type="match status" value="1"/>
</dbReference>
<dbReference type="Proteomes" id="UP001165121">
    <property type="component" value="Unassembled WGS sequence"/>
</dbReference>
<dbReference type="InterPro" id="IPR011320">
    <property type="entry name" value="RNase_H1_N"/>
</dbReference>
<dbReference type="SUPFAM" id="SSF55658">
    <property type="entry name" value="L9 N-domain-like"/>
    <property type="match status" value="1"/>
</dbReference>
<dbReference type="OrthoDB" id="128665at2759"/>
<feature type="region of interest" description="Disordered" evidence="1">
    <location>
        <begin position="1"/>
        <end position="40"/>
    </location>
</feature>
<name>A0A9W6Y7I9_9STRA</name>
<sequence>MGWDGESPSSSESSTDMAYGDASSYSDSEEMDVDEGEEQQNEDLEWYYAVVIGRWRGIFTSVGDALKHTRGYSRATFRKFPTLEEALELLTQYGLQVGHGYQCADGSRLWFAYAVNGGSGDFPDPLHPSSLVAFCGGSALRNGEPDCDAVSACVFPHQRTWEVVQRVDPGQRVIAPSTWRR</sequence>
<evidence type="ECO:0000313" key="4">
    <source>
        <dbReference type="Proteomes" id="UP001165121"/>
    </source>
</evidence>
<evidence type="ECO:0000313" key="3">
    <source>
        <dbReference type="EMBL" id="GMF58405.1"/>
    </source>
</evidence>
<evidence type="ECO:0000256" key="1">
    <source>
        <dbReference type="SAM" id="MobiDB-lite"/>
    </source>
</evidence>
<protein>
    <submittedName>
        <fullName evidence="3">Unnamed protein product</fullName>
    </submittedName>
</protein>
<feature type="compositionally biased region" description="Low complexity" evidence="1">
    <location>
        <begin position="1"/>
        <end position="14"/>
    </location>
</feature>
<comment type="caution">
    <text evidence="3">The sequence shown here is derived from an EMBL/GenBank/DDBJ whole genome shotgun (WGS) entry which is preliminary data.</text>
</comment>
<dbReference type="EMBL" id="BSXT01004654">
    <property type="protein sequence ID" value="GMF58405.1"/>
    <property type="molecule type" value="Genomic_DNA"/>
</dbReference>
<dbReference type="InterPro" id="IPR037056">
    <property type="entry name" value="RNase_H1_N_sf"/>
</dbReference>
<evidence type="ECO:0000259" key="2">
    <source>
        <dbReference type="Pfam" id="PF01693"/>
    </source>
</evidence>
<accession>A0A9W6Y7I9</accession>
<organism evidence="3 4">
    <name type="scientific">Phytophthora fragariaefolia</name>
    <dbReference type="NCBI Taxonomy" id="1490495"/>
    <lineage>
        <taxon>Eukaryota</taxon>
        <taxon>Sar</taxon>
        <taxon>Stramenopiles</taxon>
        <taxon>Oomycota</taxon>
        <taxon>Peronosporomycetes</taxon>
        <taxon>Peronosporales</taxon>
        <taxon>Peronosporaceae</taxon>
        <taxon>Phytophthora</taxon>
    </lineage>
</organism>
<proteinExistence type="predicted"/>
<dbReference type="InterPro" id="IPR009027">
    <property type="entry name" value="Ribosomal_bL9/RNase_H1_N"/>
</dbReference>